<gene>
    <name evidence="10" type="ORF">IEQ34_021036</name>
</gene>
<dbReference type="FunFam" id="2.130.10.10:FF:000180">
    <property type="entry name" value="WD repeat-containing protein 76"/>
    <property type="match status" value="1"/>
</dbReference>
<organism evidence="10 11">
    <name type="scientific">Dendrobium chrysotoxum</name>
    <name type="common">Orchid</name>
    <dbReference type="NCBI Taxonomy" id="161865"/>
    <lineage>
        <taxon>Eukaryota</taxon>
        <taxon>Viridiplantae</taxon>
        <taxon>Streptophyta</taxon>
        <taxon>Embryophyta</taxon>
        <taxon>Tracheophyta</taxon>
        <taxon>Spermatophyta</taxon>
        <taxon>Magnoliopsida</taxon>
        <taxon>Liliopsida</taxon>
        <taxon>Asparagales</taxon>
        <taxon>Orchidaceae</taxon>
        <taxon>Epidendroideae</taxon>
        <taxon>Malaxideae</taxon>
        <taxon>Dendrobiinae</taxon>
        <taxon>Dendrobium</taxon>
    </lineage>
</organism>
<keyword evidence="7" id="KW-0238">DNA-binding</keyword>
<evidence type="ECO:0000313" key="10">
    <source>
        <dbReference type="EMBL" id="KAH0450344.1"/>
    </source>
</evidence>
<protein>
    <recommendedName>
        <fullName evidence="3">WD repeat-containing protein 76</fullName>
    </recommendedName>
</protein>
<feature type="repeat" description="WD" evidence="8">
    <location>
        <begin position="327"/>
        <end position="369"/>
    </location>
</feature>
<dbReference type="SMART" id="SM00320">
    <property type="entry name" value="WD40"/>
    <property type="match status" value="4"/>
</dbReference>
<dbReference type="Gene3D" id="2.130.10.10">
    <property type="entry name" value="YVTN repeat-like/Quinoprotein amine dehydrogenase"/>
    <property type="match status" value="1"/>
</dbReference>
<dbReference type="InterPro" id="IPR050853">
    <property type="entry name" value="WD_repeat_DNA-damage-binding"/>
</dbReference>
<name>A0AAV7FLD2_DENCH</name>
<dbReference type="Pfam" id="PF00400">
    <property type="entry name" value="WD40"/>
    <property type="match status" value="3"/>
</dbReference>
<sequence>MNFYYSGAFTLRARSLSFSMATEKTLTDYESQRLENIRRNGEMIASLMLHSKASEVSDFFKRSSSKSTKYTHKIKKQKNSPPRSPLVIRRSLRTRGLPPNHSGYPSTPTDSSPIPPSPKPEFSPARKREQIHINDAFLGEIAASDRPLIDVILAAAAAGADVDGGSRSNLLGDYKFDPRSSMVLKPENVGKVLPERILSVQFLPSANRTVVVVGNKLGNVGFWNLDFGIGDGNEDESGIYVYAPHSAPVSGISVHPSSVSKIFTGSYDGLVRKMDVEKETFNVTYSSENSIFSICQWPCDIESLYIGEGAGDLKHWDERAGKASSKWGLHEDRINTVDFSPENCYLMATSSTDGTACIWDLRRMKNHQPEQLNVVRHKRAVHSAYFSPTGNYLATTSIDDTVGIISLSDLNDISMVHHYNQTGRWLSSFRAIWGWDDSFLFLGNMRRAVDVISITSKTKTSLASPEMTSIPCRFASHPCQIGTLAGAAAGGKVFCSLISATEACM</sequence>
<feature type="compositionally biased region" description="Basic residues" evidence="9">
    <location>
        <begin position="69"/>
        <end position="78"/>
    </location>
</feature>
<dbReference type="PROSITE" id="PS00678">
    <property type="entry name" value="WD_REPEATS_1"/>
    <property type="match status" value="1"/>
</dbReference>
<dbReference type="InterPro" id="IPR036322">
    <property type="entry name" value="WD40_repeat_dom_sf"/>
</dbReference>
<evidence type="ECO:0000256" key="9">
    <source>
        <dbReference type="SAM" id="MobiDB-lite"/>
    </source>
</evidence>
<evidence type="ECO:0000256" key="3">
    <source>
        <dbReference type="ARBA" id="ARBA00021234"/>
    </source>
</evidence>
<evidence type="ECO:0000256" key="7">
    <source>
        <dbReference type="ARBA" id="ARBA00023125"/>
    </source>
</evidence>
<dbReference type="AlphaFoldDB" id="A0AAV7FLD2"/>
<feature type="region of interest" description="Disordered" evidence="9">
    <location>
        <begin position="67"/>
        <end position="125"/>
    </location>
</feature>
<dbReference type="EMBL" id="JAGFBR010000018">
    <property type="protein sequence ID" value="KAH0450344.1"/>
    <property type="molecule type" value="Genomic_DNA"/>
</dbReference>
<dbReference type="PANTHER" id="PTHR14773:SF0">
    <property type="entry name" value="WD REPEAT-CONTAINING PROTEIN 76"/>
    <property type="match status" value="1"/>
</dbReference>
<evidence type="ECO:0000313" key="11">
    <source>
        <dbReference type="Proteomes" id="UP000775213"/>
    </source>
</evidence>
<comment type="caution">
    <text evidence="10">The sequence shown here is derived from an EMBL/GenBank/DDBJ whole genome shotgun (WGS) entry which is preliminary data.</text>
</comment>
<evidence type="ECO:0000256" key="4">
    <source>
        <dbReference type="ARBA" id="ARBA00022574"/>
    </source>
</evidence>
<dbReference type="InterPro" id="IPR019775">
    <property type="entry name" value="WD40_repeat_CS"/>
</dbReference>
<evidence type="ECO:0000256" key="8">
    <source>
        <dbReference type="PROSITE-ProRule" id="PRU00221"/>
    </source>
</evidence>
<dbReference type="Proteomes" id="UP000775213">
    <property type="component" value="Unassembled WGS sequence"/>
</dbReference>
<dbReference type="PROSITE" id="PS50294">
    <property type="entry name" value="WD_REPEATS_REGION"/>
    <property type="match status" value="1"/>
</dbReference>
<keyword evidence="6" id="KW-0227">DNA damage</keyword>
<proteinExistence type="inferred from homology"/>
<dbReference type="PROSITE" id="PS50082">
    <property type="entry name" value="WD_REPEATS_2"/>
    <property type="match status" value="1"/>
</dbReference>
<dbReference type="InterPro" id="IPR001680">
    <property type="entry name" value="WD40_rpt"/>
</dbReference>
<dbReference type="InterPro" id="IPR015943">
    <property type="entry name" value="WD40/YVTN_repeat-like_dom_sf"/>
</dbReference>
<keyword evidence="4 8" id="KW-0853">WD repeat</keyword>
<dbReference type="GO" id="GO:0006974">
    <property type="term" value="P:DNA damage response"/>
    <property type="evidence" value="ECO:0007669"/>
    <property type="project" value="UniProtKB-KW"/>
</dbReference>
<dbReference type="GO" id="GO:0003677">
    <property type="term" value="F:DNA binding"/>
    <property type="evidence" value="ECO:0007669"/>
    <property type="project" value="UniProtKB-KW"/>
</dbReference>
<dbReference type="PANTHER" id="PTHR14773">
    <property type="entry name" value="WD REPEAT-CONTAINING PROTEIN 76"/>
    <property type="match status" value="1"/>
</dbReference>
<keyword evidence="5" id="KW-0677">Repeat</keyword>
<evidence type="ECO:0000256" key="2">
    <source>
        <dbReference type="ARBA" id="ARBA00005434"/>
    </source>
</evidence>
<dbReference type="SUPFAM" id="SSF50978">
    <property type="entry name" value="WD40 repeat-like"/>
    <property type="match status" value="1"/>
</dbReference>
<comment type="function">
    <text evidence="1">Specifically binds 5-hydroxymethylcytosine (5hmC), suggesting that it acts as a specific reader of 5hmC.</text>
</comment>
<dbReference type="GO" id="GO:0005634">
    <property type="term" value="C:nucleus"/>
    <property type="evidence" value="ECO:0007669"/>
    <property type="project" value="TreeGrafter"/>
</dbReference>
<accession>A0AAV7FLD2</accession>
<evidence type="ECO:0000256" key="6">
    <source>
        <dbReference type="ARBA" id="ARBA00022763"/>
    </source>
</evidence>
<keyword evidence="11" id="KW-1185">Reference proteome</keyword>
<evidence type="ECO:0000256" key="1">
    <source>
        <dbReference type="ARBA" id="ARBA00002530"/>
    </source>
</evidence>
<reference evidence="10 11" key="1">
    <citation type="journal article" date="2021" name="Hortic Res">
        <title>Chromosome-scale assembly of the Dendrobium chrysotoxum genome enhances the understanding of orchid evolution.</title>
        <authorList>
            <person name="Zhang Y."/>
            <person name="Zhang G.Q."/>
            <person name="Zhang D."/>
            <person name="Liu X.D."/>
            <person name="Xu X.Y."/>
            <person name="Sun W.H."/>
            <person name="Yu X."/>
            <person name="Zhu X."/>
            <person name="Wang Z.W."/>
            <person name="Zhao X."/>
            <person name="Zhong W.Y."/>
            <person name="Chen H."/>
            <person name="Yin W.L."/>
            <person name="Huang T."/>
            <person name="Niu S.C."/>
            <person name="Liu Z.J."/>
        </authorList>
    </citation>
    <scope>NUCLEOTIDE SEQUENCE [LARGE SCALE GENOMIC DNA]</scope>
    <source>
        <strain evidence="10">Lindl</strain>
    </source>
</reference>
<dbReference type="GO" id="GO:2000001">
    <property type="term" value="P:regulation of DNA damage checkpoint"/>
    <property type="evidence" value="ECO:0007669"/>
    <property type="project" value="TreeGrafter"/>
</dbReference>
<comment type="similarity">
    <text evidence="2">Belongs to the WD repeat DDB2/WDR76 family.</text>
</comment>
<evidence type="ECO:0000256" key="5">
    <source>
        <dbReference type="ARBA" id="ARBA00022737"/>
    </source>
</evidence>